<dbReference type="SUPFAM" id="SSF51726">
    <property type="entry name" value="UROD/MetE-like"/>
    <property type="match status" value="1"/>
</dbReference>
<evidence type="ECO:0000259" key="1">
    <source>
        <dbReference type="Pfam" id="PF01208"/>
    </source>
</evidence>
<dbReference type="Proteomes" id="UP000216225">
    <property type="component" value="Unassembled WGS sequence"/>
</dbReference>
<dbReference type="InterPro" id="IPR038071">
    <property type="entry name" value="UROD/MetE-like_sf"/>
</dbReference>
<dbReference type="InterPro" id="IPR052024">
    <property type="entry name" value="Methanogen_methyltrans"/>
</dbReference>
<sequence length="336" mass="37417">MQPMNHWQRIEAAIGGEATDRPPIALWRHFPEDDLHPDKLVAHTLQWQDKWQFDLVKFMPSGTYGVEDWGAVSAYRGAANGAREVVQPAVLRTEDWRRIAPLDVRQGSYGRQNEALAAAARGLGGRVPLLQTVFSPLTTARKMSTEKLFADLRCFPDELERALMVITEVTIRFALDALALGAHGVFFATQQASHRLLSTAEYERFGKRYDLMVFEALRGKARLNMLHAHGDDIMFDLLSDYPAEMFNWHDRLTDPTIAQAAGRFPRLLVGGIDEHGTLLHGSERDIEDQVHEALSQAAGRRLMIGPGCVLPVAATDASIRAAVRATHQFQEGLACA</sequence>
<comment type="caution">
    <text evidence="2">The sequence shown here is derived from an EMBL/GenBank/DDBJ whole genome shotgun (WGS) entry which is preliminary data.</text>
</comment>
<dbReference type="PANTHER" id="PTHR47099">
    <property type="entry name" value="METHYLCOBAMIDE:COM METHYLTRANSFERASE MTBA"/>
    <property type="match status" value="1"/>
</dbReference>
<evidence type="ECO:0000313" key="2">
    <source>
        <dbReference type="EMBL" id="RKJ94561.1"/>
    </source>
</evidence>
<dbReference type="AlphaFoldDB" id="A0A420K803"/>
<dbReference type="Gene3D" id="3.20.20.210">
    <property type="match status" value="1"/>
</dbReference>
<protein>
    <submittedName>
        <fullName evidence="2">Uroporphyrinogen decarboxylase</fullName>
    </submittedName>
</protein>
<dbReference type="GO" id="GO:0006779">
    <property type="term" value="P:porphyrin-containing compound biosynthetic process"/>
    <property type="evidence" value="ECO:0007669"/>
    <property type="project" value="InterPro"/>
</dbReference>
<dbReference type="EMBL" id="NKDB02000005">
    <property type="protein sequence ID" value="RKJ94561.1"/>
    <property type="molecule type" value="Genomic_DNA"/>
</dbReference>
<dbReference type="Pfam" id="PF01208">
    <property type="entry name" value="URO-D"/>
    <property type="match status" value="1"/>
</dbReference>
<reference evidence="2 3" key="1">
    <citation type="submission" date="2018-09" db="EMBL/GenBank/DDBJ databases">
        <title>Genome comparison of Alicycliphilus sp. BQ1, a polyurethanolytic bacterium, with its closest phylogenetic relatives Alicycliphilus denitrificans BC and K601, unable to attack polyurethane.</title>
        <authorList>
            <person name="Loza-Tavera H."/>
            <person name="Lozano L."/>
            <person name="Cevallos M."/>
            <person name="Maya-Lucas O."/>
            <person name="Garcia-Mena J."/>
            <person name="Hernandez J."/>
        </authorList>
    </citation>
    <scope>NUCLEOTIDE SEQUENCE [LARGE SCALE GENOMIC DNA]</scope>
    <source>
        <strain evidence="2 3">BQ1</strain>
    </source>
</reference>
<dbReference type="RefSeq" id="WP_094437139.1">
    <property type="nucleotide sequence ID" value="NZ_NKDB02000005.1"/>
</dbReference>
<dbReference type="InterPro" id="IPR000257">
    <property type="entry name" value="Uroporphyrinogen_deCOase"/>
</dbReference>
<feature type="domain" description="Uroporphyrinogen decarboxylase (URO-D)" evidence="1">
    <location>
        <begin position="9"/>
        <end position="328"/>
    </location>
</feature>
<name>A0A420K803_9BURK</name>
<proteinExistence type="predicted"/>
<accession>A0A420K803</accession>
<dbReference type="GO" id="GO:0004853">
    <property type="term" value="F:uroporphyrinogen decarboxylase activity"/>
    <property type="evidence" value="ECO:0007669"/>
    <property type="project" value="InterPro"/>
</dbReference>
<dbReference type="PANTHER" id="PTHR47099:SF1">
    <property type="entry name" value="METHYLCOBAMIDE:COM METHYLTRANSFERASE MTBA"/>
    <property type="match status" value="1"/>
</dbReference>
<organism evidence="2 3">
    <name type="scientific">Alicycliphilus denitrificans</name>
    <dbReference type="NCBI Taxonomy" id="179636"/>
    <lineage>
        <taxon>Bacteria</taxon>
        <taxon>Pseudomonadati</taxon>
        <taxon>Pseudomonadota</taxon>
        <taxon>Betaproteobacteria</taxon>
        <taxon>Burkholderiales</taxon>
        <taxon>Comamonadaceae</taxon>
        <taxon>Alicycliphilus</taxon>
    </lineage>
</organism>
<evidence type="ECO:0000313" key="3">
    <source>
        <dbReference type="Proteomes" id="UP000216225"/>
    </source>
</evidence>
<gene>
    <name evidence="2" type="ORF">CE154_019805</name>
</gene>